<accession>W7Q819</accession>
<dbReference type="STRING" id="1328313.DS2_19106"/>
<sequence>MIAKLIRIQACFIILLTTLLYSACSHSRLYLVDYSQIHCNDIDKWMSSIKQKMREGYDQQEYKKIRRAERAIKTRHQQCLKNQRLSDTPTTPRKGSRNSQVHLRQHEFYRQHHQPYVNMKKQGSTDTQYTASNQIYGKRKAKAWDEYFQLEPRCRQQKQSRSDFVYCAQSKKQQRRQFELMWQNIHNK</sequence>
<organism evidence="2 3">
    <name type="scientific">Catenovulum agarivorans DS-2</name>
    <dbReference type="NCBI Taxonomy" id="1328313"/>
    <lineage>
        <taxon>Bacteria</taxon>
        <taxon>Pseudomonadati</taxon>
        <taxon>Pseudomonadota</taxon>
        <taxon>Gammaproteobacteria</taxon>
        <taxon>Alteromonadales</taxon>
        <taxon>Alteromonadaceae</taxon>
        <taxon>Catenovulum</taxon>
    </lineage>
</organism>
<evidence type="ECO:0000313" key="2">
    <source>
        <dbReference type="EMBL" id="EWH08096.1"/>
    </source>
</evidence>
<dbReference type="AlphaFoldDB" id="W7Q819"/>
<name>W7Q819_9ALTE</name>
<comment type="caution">
    <text evidence="2">The sequence shown here is derived from an EMBL/GenBank/DDBJ whole genome shotgun (WGS) entry which is preliminary data.</text>
</comment>
<reference evidence="2 3" key="1">
    <citation type="journal article" date="2014" name="Genome Announc.">
        <title>Draft Genome Sequence of the Agar-Degrading Bacterium Catenovulum sp. Strain DS-2, Isolated from Intestines of Haliotis diversicolor.</title>
        <authorList>
            <person name="Shan D."/>
            <person name="Li X."/>
            <person name="Gu Z."/>
            <person name="Wei G."/>
            <person name="Gao Z."/>
            <person name="Shao Z."/>
        </authorList>
    </citation>
    <scope>NUCLEOTIDE SEQUENCE [LARGE SCALE GENOMIC DNA]</scope>
    <source>
        <strain evidence="2 3">DS-2</strain>
    </source>
</reference>
<protein>
    <submittedName>
        <fullName evidence="2">Uncharacterized protein</fullName>
    </submittedName>
</protein>
<proteinExistence type="predicted"/>
<evidence type="ECO:0000256" key="1">
    <source>
        <dbReference type="SAM" id="MobiDB-lite"/>
    </source>
</evidence>
<keyword evidence="3" id="KW-1185">Reference proteome</keyword>
<evidence type="ECO:0000313" key="3">
    <source>
        <dbReference type="Proteomes" id="UP000019276"/>
    </source>
</evidence>
<dbReference type="EMBL" id="ARZY01000075">
    <property type="protein sequence ID" value="EWH08096.1"/>
    <property type="molecule type" value="Genomic_DNA"/>
</dbReference>
<feature type="region of interest" description="Disordered" evidence="1">
    <location>
        <begin position="79"/>
        <end position="100"/>
    </location>
</feature>
<dbReference type="Proteomes" id="UP000019276">
    <property type="component" value="Unassembled WGS sequence"/>
</dbReference>
<gene>
    <name evidence="2" type="ORF">DS2_19106</name>
</gene>